<feature type="non-terminal residue" evidence="1">
    <location>
        <position position="1"/>
    </location>
</feature>
<evidence type="ECO:0000313" key="1">
    <source>
        <dbReference type="EMBL" id="GAH68376.1"/>
    </source>
</evidence>
<dbReference type="Gene3D" id="3.30.450.20">
    <property type="entry name" value="PAS domain"/>
    <property type="match status" value="1"/>
</dbReference>
<protein>
    <recommendedName>
        <fullName evidence="2">PAC domain-containing protein</fullName>
    </recommendedName>
</protein>
<reference evidence="1" key="1">
    <citation type="journal article" date="2014" name="Front. Microbiol.">
        <title>High frequency of phylogenetically diverse reductive dehalogenase-homologous genes in deep subseafloor sedimentary metagenomes.</title>
        <authorList>
            <person name="Kawai M."/>
            <person name="Futagami T."/>
            <person name="Toyoda A."/>
            <person name="Takaki Y."/>
            <person name="Nishi S."/>
            <person name="Hori S."/>
            <person name="Arai W."/>
            <person name="Tsubouchi T."/>
            <person name="Morono Y."/>
            <person name="Uchiyama I."/>
            <person name="Ito T."/>
            <person name="Fujiyama A."/>
            <person name="Inagaki F."/>
            <person name="Takami H."/>
        </authorList>
    </citation>
    <scope>NUCLEOTIDE SEQUENCE</scope>
    <source>
        <strain evidence="1">Expedition CK06-06</strain>
    </source>
</reference>
<dbReference type="SUPFAM" id="SSF55785">
    <property type="entry name" value="PYP-like sensor domain (PAS domain)"/>
    <property type="match status" value="1"/>
</dbReference>
<dbReference type="AlphaFoldDB" id="X1HDT8"/>
<organism evidence="1">
    <name type="scientific">marine sediment metagenome</name>
    <dbReference type="NCBI Taxonomy" id="412755"/>
    <lineage>
        <taxon>unclassified sequences</taxon>
        <taxon>metagenomes</taxon>
        <taxon>ecological metagenomes</taxon>
    </lineage>
</organism>
<dbReference type="Pfam" id="PF13596">
    <property type="entry name" value="PAS_10"/>
    <property type="match status" value="1"/>
</dbReference>
<evidence type="ECO:0008006" key="2">
    <source>
        <dbReference type="Google" id="ProtNLM"/>
    </source>
</evidence>
<sequence length="101" mass="11581">VAYYSQGKERIFPRSPGIIGRAVEKCHPQKSIHVVEKIVEAFKSGERDVASFWIDLSGRLVQIRYFAVRDGEGNYRGTLEVSQDVTDIRGLEGERRLLDWE</sequence>
<dbReference type="InterPro" id="IPR035965">
    <property type="entry name" value="PAS-like_dom_sf"/>
</dbReference>
<dbReference type="EMBL" id="BARU01026919">
    <property type="protein sequence ID" value="GAH68376.1"/>
    <property type="molecule type" value="Genomic_DNA"/>
</dbReference>
<gene>
    <name evidence="1" type="ORF">S03H2_43191</name>
</gene>
<comment type="caution">
    <text evidence="1">The sequence shown here is derived from an EMBL/GenBank/DDBJ whole genome shotgun (WGS) entry which is preliminary data.</text>
</comment>
<proteinExistence type="predicted"/>
<accession>X1HDT8</accession>
<name>X1HDT8_9ZZZZ</name>